<proteinExistence type="predicted"/>
<dbReference type="RefSeq" id="WP_003567742.1">
    <property type="nucleotide sequence ID" value="NZ_BAYM01000152.1"/>
</dbReference>
<dbReference type="PANTHER" id="PTHR47738">
    <property type="entry name" value="PTS SYSTEM FRUCTOSE-LIKE EIIA COMPONENT-RELATED"/>
    <property type="match status" value="1"/>
</dbReference>
<dbReference type="GO" id="GO:0016740">
    <property type="term" value="F:transferase activity"/>
    <property type="evidence" value="ECO:0007669"/>
    <property type="project" value="UniProtKB-KW"/>
</dbReference>
<sequence>MTDLITPELVYFLNTPTQAAFFKTISTTLVDQQIMAPAGKEALITREQTFPSGMQLNEVADGLPNIAIPHLEGELVKQTRLVVVHFAIPVAFKDLADASRILPVNWVFMLMNAEPQKQPERMAQLIRALTQSPAAQLKRLFAAKKAAQVARLLTPLMTEA</sequence>
<dbReference type="InterPro" id="IPR002178">
    <property type="entry name" value="PTS_EIIA_type-2_dom"/>
</dbReference>
<dbReference type="EMBL" id="BAYM01000152">
    <property type="protein sequence ID" value="GAN37370.1"/>
    <property type="molecule type" value="Genomic_DNA"/>
</dbReference>
<gene>
    <name evidence="2" type="ORF">LC0644_1959</name>
</gene>
<dbReference type="InterPro" id="IPR051541">
    <property type="entry name" value="PTS_SugarTrans_NitroReg"/>
</dbReference>
<dbReference type="SUPFAM" id="SSF55804">
    <property type="entry name" value="Phoshotransferase/anion transport protein"/>
    <property type="match status" value="1"/>
</dbReference>
<dbReference type="GeneID" id="57091166"/>
<keyword evidence="2" id="KW-0808">Transferase</keyword>
<evidence type="ECO:0000313" key="2">
    <source>
        <dbReference type="EMBL" id="GAN37370.1"/>
    </source>
</evidence>
<organism evidence="2 3">
    <name type="scientific">Lacticaseibacillus paracasei NRIC 0644</name>
    <dbReference type="NCBI Taxonomy" id="1435038"/>
    <lineage>
        <taxon>Bacteria</taxon>
        <taxon>Bacillati</taxon>
        <taxon>Bacillota</taxon>
        <taxon>Bacilli</taxon>
        <taxon>Lactobacillales</taxon>
        <taxon>Lactobacillaceae</taxon>
        <taxon>Lacticaseibacillus</taxon>
    </lineage>
</organism>
<dbReference type="Pfam" id="PF00359">
    <property type="entry name" value="PTS_EIIA_2"/>
    <property type="match status" value="1"/>
</dbReference>
<dbReference type="Proteomes" id="UP000032552">
    <property type="component" value="Unassembled WGS sequence"/>
</dbReference>
<dbReference type="Gene3D" id="3.40.930.10">
    <property type="entry name" value="Mannitol-specific EII, Chain A"/>
    <property type="match status" value="1"/>
</dbReference>
<dbReference type="PANTHER" id="PTHR47738:SF3">
    <property type="entry name" value="PHOSPHOTRANSFERASE SYSTEM MANNITOL_FRUCTOSE-SPECIFIC IIA DOMAIN CONTAINING PROTEIN"/>
    <property type="match status" value="1"/>
</dbReference>
<comment type="caution">
    <text evidence="2">The sequence shown here is derived from an EMBL/GenBank/DDBJ whole genome shotgun (WGS) entry which is preliminary data.</text>
</comment>
<dbReference type="AlphaFoldDB" id="A0A0C9NZ89"/>
<evidence type="ECO:0000313" key="3">
    <source>
        <dbReference type="Proteomes" id="UP000032552"/>
    </source>
</evidence>
<name>A0A0C9NZ89_LACPA</name>
<protein>
    <submittedName>
        <fullName evidence="2">Phosphotransferase system galactitol-specific IIAdomain containing protein</fullName>
    </submittedName>
</protein>
<evidence type="ECO:0000259" key="1">
    <source>
        <dbReference type="PROSITE" id="PS51094"/>
    </source>
</evidence>
<accession>A0A0C9NZ89</accession>
<feature type="domain" description="PTS EIIA type-2" evidence="1">
    <location>
        <begin position="2"/>
        <end position="156"/>
    </location>
</feature>
<dbReference type="InterPro" id="IPR016152">
    <property type="entry name" value="PTrfase/Anion_transptr"/>
</dbReference>
<dbReference type="PROSITE" id="PS51094">
    <property type="entry name" value="PTS_EIIA_TYPE_2"/>
    <property type="match status" value="1"/>
</dbReference>
<reference evidence="3" key="1">
    <citation type="submission" date="2014-05" db="EMBL/GenBank/DDBJ databases">
        <title>Whole genome sequencing of Lactobacillus casei NRIC0644.</title>
        <authorList>
            <person name="Atarashi H."/>
            <person name="Yoshida Y."/>
            <person name="Fujimura S."/>
            <person name="Tanaka N."/>
            <person name="Shiwa Y."/>
            <person name="Yoshikawa H."/>
            <person name="Okada S."/>
            <person name="Nakagawa J."/>
        </authorList>
    </citation>
    <scope>NUCLEOTIDE SEQUENCE [LARGE SCALE GENOMIC DNA]</scope>
    <source>
        <strain evidence="3">NRIC0644</strain>
    </source>
</reference>